<feature type="region of interest" description="Disordered" evidence="1">
    <location>
        <begin position="1"/>
        <end position="25"/>
    </location>
</feature>
<reference evidence="2" key="1">
    <citation type="submission" date="2021-03" db="EMBL/GenBank/DDBJ databases">
        <authorList>
            <person name="Jaffe A."/>
        </authorList>
    </citation>
    <scope>NUCLEOTIDE SEQUENCE</scope>
    <source>
        <strain evidence="2">RIFCSPLOWO2_01_FULL_AR10_48_17</strain>
    </source>
</reference>
<proteinExistence type="predicted"/>
<sequence>MSVNKEWHQSHRMPSNPSLDQRMAWHQEHVQNCSCAPIPEKLKQEIKNQKTKESK</sequence>
<evidence type="ECO:0000256" key="1">
    <source>
        <dbReference type="SAM" id="MobiDB-lite"/>
    </source>
</evidence>
<accession>A0A8T4L528</accession>
<dbReference type="AlphaFoldDB" id="A0A8T4L528"/>
<evidence type="ECO:0000313" key="2">
    <source>
        <dbReference type="EMBL" id="MBS3060982.1"/>
    </source>
</evidence>
<protein>
    <submittedName>
        <fullName evidence="2">Uncharacterized protein</fullName>
    </submittedName>
</protein>
<organism evidence="2 3">
    <name type="scientific">Candidatus Iainarchaeum sp</name>
    <dbReference type="NCBI Taxonomy" id="3101447"/>
    <lineage>
        <taxon>Archaea</taxon>
        <taxon>Candidatus Iainarchaeota</taxon>
        <taxon>Candidatus Iainarchaeia</taxon>
        <taxon>Candidatus Iainarchaeales</taxon>
        <taxon>Candidatus Iainarchaeaceae</taxon>
        <taxon>Candidatus Iainarchaeum</taxon>
    </lineage>
</organism>
<evidence type="ECO:0000313" key="3">
    <source>
        <dbReference type="Proteomes" id="UP000675968"/>
    </source>
</evidence>
<dbReference type="EMBL" id="JAGVWC010000003">
    <property type="protein sequence ID" value="MBS3060982.1"/>
    <property type="molecule type" value="Genomic_DNA"/>
</dbReference>
<name>A0A8T4L528_9ARCH</name>
<comment type="caution">
    <text evidence="2">The sequence shown here is derived from an EMBL/GenBank/DDBJ whole genome shotgun (WGS) entry which is preliminary data.</text>
</comment>
<gene>
    <name evidence="2" type="ORF">J4215_00190</name>
</gene>
<dbReference type="Proteomes" id="UP000675968">
    <property type="component" value="Unassembled WGS sequence"/>
</dbReference>
<reference evidence="2" key="2">
    <citation type="submission" date="2021-05" db="EMBL/GenBank/DDBJ databases">
        <title>Protein family content uncovers lineage relationships and bacterial pathway maintenance mechanisms in DPANN archaea.</title>
        <authorList>
            <person name="Castelle C.J."/>
            <person name="Meheust R."/>
            <person name="Jaffe A.L."/>
            <person name="Seitz K."/>
            <person name="Gong X."/>
            <person name="Baker B.J."/>
            <person name="Banfield J.F."/>
        </authorList>
    </citation>
    <scope>NUCLEOTIDE SEQUENCE</scope>
    <source>
        <strain evidence="2">RIFCSPLOWO2_01_FULL_AR10_48_17</strain>
    </source>
</reference>